<organism evidence="3 4">
    <name type="scientific">Gimesia aquarii</name>
    <dbReference type="NCBI Taxonomy" id="2527964"/>
    <lineage>
        <taxon>Bacteria</taxon>
        <taxon>Pseudomonadati</taxon>
        <taxon>Planctomycetota</taxon>
        <taxon>Planctomycetia</taxon>
        <taxon>Planctomycetales</taxon>
        <taxon>Planctomycetaceae</taxon>
        <taxon>Gimesia</taxon>
    </lineage>
</organism>
<feature type="domain" description="ASPIC/UnbV" evidence="2">
    <location>
        <begin position="896"/>
        <end position="958"/>
    </location>
</feature>
<evidence type="ECO:0000313" key="4">
    <source>
        <dbReference type="Proteomes" id="UP000318384"/>
    </source>
</evidence>
<dbReference type="InterPro" id="IPR011519">
    <property type="entry name" value="UnbV_ASPIC"/>
</dbReference>
<dbReference type="RefSeq" id="WP_197993093.1">
    <property type="nucleotide sequence ID" value="NZ_CP037422.1"/>
</dbReference>
<proteinExistence type="predicted"/>
<protein>
    <submittedName>
        <fullName evidence="3">Tetratricopeptide repeat protein</fullName>
    </submittedName>
</protein>
<dbReference type="InterPro" id="IPR013517">
    <property type="entry name" value="FG-GAP"/>
</dbReference>
<dbReference type="SUPFAM" id="SSF48452">
    <property type="entry name" value="TPR-like"/>
    <property type="match status" value="2"/>
</dbReference>
<dbReference type="PANTHER" id="PTHR16026:SF0">
    <property type="entry name" value="CARTILAGE ACIDIC PROTEIN 1"/>
    <property type="match status" value="1"/>
</dbReference>
<dbReference type="EMBL" id="CP037422">
    <property type="protein sequence ID" value="QDU11873.1"/>
    <property type="molecule type" value="Genomic_DNA"/>
</dbReference>
<dbReference type="AlphaFoldDB" id="A0A517X2Y6"/>
<dbReference type="InterPro" id="IPR027039">
    <property type="entry name" value="Crtac1"/>
</dbReference>
<dbReference type="Pfam" id="PF14559">
    <property type="entry name" value="TPR_19"/>
    <property type="match status" value="1"/>
</dbReference>
<dbReference type="Pfam" id="PF07593">
    <property type="entry name" value="UnbV_ASPIC"/>
    <property type="match status" value="1"/>
</dbReference>
<evidence type="ECO:0000259" key="2">
    <source>
        <dbReference type="Pfam" id="PF07593"/>
    </source>
</evidence>
<dbReference type="PROSITE" id="PS51257">
    <property type="entry name" value="PROKAR_LIPOPROTEIN"/>
    <property type="match status" value="1"/>
</dbReference>
<keyword evidence="1" id="KW-0732">Signal</keyword>
<sequence>MKFSTFSKKRLLLLPVVTLACIIVWWKIGSENTDVEQQFREAQIAIERDDIAAALDLLDSILERSPKHNQALLYRGQLRRDAGNLAGASSDWKRVPDHPPTTGGIARYLEATLLLEKGKARLAEQKLLRAVELHPSYPQPNRRLLELYIVQGRRDDVHQQLTRIAQFRALVIDELVFRFVSPERATVPAAGSELMRSYVAADPEDQHSKLALVRYLLEEERYSEADDVLQSLIVADPQDERAIGLLVEILLKQGKTRRAREILTKFHHRRKPSPEISKSLGYNAAEVEDWAAAAKHYLYVVEERPEDTASLYRLGQVLQRLDCDVEAQQCLKRAKLMDRLQRQALRLVWGSQEKVDLMVPIALEVGGLLAQLGRRTEAQLWYEQVLGVRPGYEPALAGLQKITENPEDPETQPYRSERLLSRISQLEETKSRSDEASFTVSPSTEGATSFYLSDMHAEAGVNYQFIGRSQFKYPPESTSGGVGVVDYDQDGWPDLYFPQGCRLPYNPNDFTYLDRLYRNRGDGTFEDVTEKVGLRENRYGQGITAGDYNSDGFPDLVVANFGRNTFLLNNGDGSFTDITSQVGLSDEVMSSSVAFADLDRDGLLDLYVVNYLDSIKVCHSPDGKYSSCNPSNFEGEQDRLYHNRGDGTFEDITSESGIIVPDGKGLGIIIADLNEDGLPDVYIANDTTPNFLFRNLGAENGIRFVEEGLLSGVALSGDGRSEAGMGVACADLDGNGALDLYVTNFYQETNTLYLNQGSGDFLDSTRLAGLAKPTHSQLGFGTQAVDLNLDGLPELFVANGHIDDFGFRGEPWKMFPQLFENIGEGKFIDVSSQSGNYFQQKKLGRGVARLDWNRDGRPDLTVVHQDSPVALLKNETSTVGNGVVIELHGVNSNRDAVGARLGVTADGLTQMIEVCGGDGFFCANERRQFVGVGNASHIDELEIIWPNGNREIHTQLPTHVKLVFIEGKSPLVMRNR</sequence>
<dbReference type="PANTHER" id="PTHR16026">
    <property type="entry name" value="CARTILAGE ACIDIC PROTEIN 1"/>
    <property type="match status" value="1"/>
</dbReference>
<name>A0A517X2Y6_9PLAN</name>
<evidence type="ECO:0000256" key="1">
    <source>
        <dbReference type="ARBA" id="ARBA00022729"/>
    </source>
</evidence>
<dbReference type="InterPro" id="IPR011990">
    <property type="entry name" value="TPR-like_helical_dom_sf"/>
</dbReference>
<dbReference type="InterPro" id="IPR028994">
    <property type="entry name" value="Integrin_alpha_N"/>
</dbReference>
<dbReference type="Pfam" id="PF13432">
    <property type="entry name" value="TPR_16"/>
    <property type="match status" value="1"/>
</dbReference>
<dbReference type="SUPFAM" id="SSF69318">
    <property type="entry name" value="Integrin alpha N-terminal domain"/>
    <property type="match status" value="1"/>
</dbReference>
<accession>A0A517X2Y6</accession>
<dbReference type="Pfam" id="PF13517">
    <property type="entry name" value="FG-GAP_3"/>
    <property type="match status" value="3"/>
</dbReference>
<reference evidence="3 4" key="1">
    <citation type="submission" date="2019-03" db="EMBL/GenBank/DDBJ databases">
        <title>Deep-cultivation of Planctomycetes and their phenomic and genomic characterization uncovers novel biology.</title>
        <authorList>
            <person name="Wiegand S."/>
            <person name="Jogler M."/>
            <person name="Boedeker C."/>
            <person name="Pinto D."/>
            <person name="Vollmers J."/>
            <person name="Rivas-Marin E."/>
            <person name="Kohn T."/>
            <person name="Peeters S.H."/>
            <person name="Heuer A."/>
            <person name="Rast P."/>
            <person name="Oberbeckmann S."/>
            <person name="Bunk B."/>
            <person name="Jeske O."/>
            <person name="Meyerdierks A."/>
            <person name="Storesund J.E."/>
            <person name="Kallscheuer N."/>
            <person name="Luecker S."/>
            <person name="Lage O.M."/>
            <person name="Pohl T."/>
            <person name="Merkel B.J."/>
            <person name="Hornburger P."/>
            <person name="Mueller R.-W."/>
            <person name="Bruemmer F."/>
            <person name="Labrenz M."/>
            <person name="Spormann A.M."/>
            <person name="Op den Camp H."/>
            <person name="Overmann J."/>
            <person name="Amann R."/>
            <person name="Jetten M.S.M."/>
            <person name="Mascher T."/>
            <person name="Medema M.H."/>
            <person name="Devos D.P."/>
            <person name="Kaster A.-K."/>
            <person name="Ovreas L."/>
            <person name="Rohde M."/>
            <person name="Galperin M.Y."/>
            <person name="Jogler C."/>
        </authorList>
    </citation>
    <scope>NUCLEOTIDE SEQUENCE [LARGE SCALE GENOMIC DNA]</scope>
    <source>
        <strain evidence="3 4">V202</strain>
    </source>
</reference>
<dbReference type="SMART" id="SM00028">
    <property type="entry name" value="TPR"/>
    <property type="match status" value="5"/>
</dbReference>
<evidence type="ECO:0000313" key="3">
    <source>
        <dbReference type="EMBL" id="QDU11873.1"/>
    </source>
</evidence>
<dbReference type="Gene3D" id="1.25.40.10">
    <property type="entry name" value="Tetratricopeptide repeat domain"/>
    <property type="match status" value="2"/>
</dbReference>
<gene>
    <name evidence="3" type="ORF">V202x_52980</name>
</gene>
<keyword evidence="4" id="KW-1185">Reference proteome</keyword>
<dbReference type="Proteomes" id="UP000318384">
    <property type="component" value="Chromosome"/>
</dbReference>
<dbReference type="InterPro" id="IPR019734">
    <property type="entry name" value="TPR_rpt"/>
</dbReference>
<dbReference type="Gene3D" id="2.130.10.130">
    <property type="entry name" value="Integrin alpha, N-terminal"/>
    <property type="match status" value="3"/>
</dbReference>